<dbReference type="EMBL" id="PPXD01000026">
    <property type="protein sequence ID" value="POH62282.1"/>
    <property type="molecule type" value="Genomic_DNA"/>
</dbReference>
<dbReference type="SUPFAM" id="SSF48179">
    <property type="entry name" value="6-phosphogluconate dehydrogenase C-terminal domain-like"/>
    <property type="match status" value="1"/>
</dbReference>
<evidence type="ECO:0000256" key="5">
    <source>
        <dbReference type="ARBA" id="ARBA00023027"/>
    </source>
</evidence>
<dbReference type="InterPro" id="IPR013118">
    <property type="entry name" value="Mannitol_DH_C"/>
</dbReference>
<evidence type="ECO:0000256" key="2">
    <source>
        <dbReference type="ARBA" id="ARBA00012939"/>
    </source>
</evidence>
<proteinExistence type="inferred from homology"/>
<evidence type="ECO:0000259" key="9">
    <source>
        <dbReference type="Pfam" id="PF08125"/>
    </source>
</evidence>
<keyword evidence="11" id="KW-1185">Reference proteome</keyword>
<dbReference type="Pfam" id="PF01232">
    <property type="entry name" value="Mannitol_dh"/>
    <property type="match status" value="1"/>
</dbReference>
<comment type="catalytic activity">
    <reaction evidence="6 7">
        <text>D-mannitol 1-phosphate + NAD(+) = beta-D-fructose 6-phosphate + NADH + H(+)</text>
        <dbReference type="Rhea" id="RHEA:19661"/>
        <dbReference type="ChEBI" id="CHEBI:15378"/>
        <dbReference type="ChEBI" id="CHEBI:57540"/>
        <dbReference type="ChEBI" id="CHEBI:57634"/>
        <dbReference type="ChEBI" id="CHEBI:57945"/>
        <dbReference type="ChEBI" id="CHEBI:61381"/>
        <dbReference type="EC" id="1.1.1.17"/>
    </reaction>
</comment>
<dbReference type="EC" id="1.1.1.17" evidence="2 7"/>
<dbReference type="InterPro" id="IPR000669">
    <property type="entry name" value="Mannitol_DH"/>
</dbReference>
<evidence type="ECO:0000313" key="10">
    <source>
        <dbReference type="EMBL" id="POH62282.1"/>
    </source>
</evidence>
<dbReference type="InterPro" id="IPR008927">
    <property type="entry name" value="6-PGluconate_DH-like_C_sf"/>
</dbReference>
<comment type="similarity">
    <text evidence="1 7">Belongs to the mannitol dehydrogenase family.</text>
</comment>
<dbReference type="PRINTS" id="PR00084">
    <property type="entry name" value="MTLDHDRGNASE"/>
</dbReference>
<dbReference type="GO" id="GO:0008926">
    <property type="term" value="F:mannitol-1-phosphate 5-dehydrogenase activity"/>
    <property type="evidence" value="ECO:0007669"/>
    <property type="project" value="UniProtKB-UniRule"/>
</dbReference>
<evidence type="ECO:0000313" key="11">
    <source>
        <dbReference type="Proteomes" id="UP000237340"/>
    </source>
</evidence>
<dbReference type="InterPro" id="IPR036291">
    <property type="entry name" value="NAD(P)-bd_dom_sf"/>
</dbReference>
<dbReference type="PANTHER" id="PTHR30524">
    <property type="entry name" value="MANNITOL-1-PHOSPHATE 5-DEHYDROGENASE"/>
    <property type="match status" value="1"/>
</dbReference>
<dbReference type="InterPro" id="IPR013131">
    <property type="entry name" value="Mannitol_DH_N"/>
</dbReference>
<dbReference type="RefSeq" id="WP_103461474.1">
    <property type="nucleotide sequence ID" value="NZ_PPXD01000026.1"/>
</dbReference>
<evidence type="ECO:0000259" key="8">
    <source>
        <dbReference type="Pfam" id="PF01232"/>
    </source>
</evidence>
<reference evidence="10 11" key="1">
    <citation type="submission" date="2018-01" db="EMBL/GenBank/DDBJ databases">
        <title>Cryobacterium sp. nov., from glaciers in China.</title>
        <authorList>
            <person name="Liu Q."/>
            <person name="Xin Y.-H."/>
        </authorList>
    </citation>
    <scope>NUCLEOTIDE SEQUENCE [LARGE SCALE GENOMIC DNA]</scope>
    <source>
        <strain evidence="10 11">TMN-42</strain>
    </source>
</reference>
<comment type="caution">
    <text evidence="10">The sequence shown here is derived from an EMBL/GenBank/DDBJ whole genome shotgun (WGS) entry which is preliminary data.</text>
</comment>
<dbReference type="Pfam" id="PF08125">
    <property type="entry name" value="Mannitol_dh_C"/>
    <property type="match status" value="1"/>
</dbReference>
<keyword evidence="4 7" id="KW-0560">Oxidoreductase</keyword>
<dbReference type="InterPro" id="IPR013328">
    <property type="entry name" value="6PGD_dom2"/>
</dbReference>
<dbReference type="HAMAP" id="MF_00196">
    <property type="entry name" value="Mannitol_dehydrog"/>
    <property type="match status" value="1"/>
</dbReference>
<dbReference type="PANTHER" id="PTHR30524:SF0">
    <property type="entry name" value="ALTRONATE OXIDOREDUCTASE-RELATED"/>
    <property type="match status" value="1"/>
</dbReference>
<sequence>MRAVHFGAGNIGRGFIALALQRAGYDVTFVDVSAELIDAINAASKYVVREIGPNGVVHLVEGISGINSQTDPDAAARAVAKADIVTCAVGATVLPFIAPILHAGILARASDAPKLAVLACENAMGASDTLREHLTDGGIDTSLLFDRAVFANTAVDRIVPGQASDGIDVVVGEYFEWIIDRTPFAGAEPRIPDAHYVDNLTPFIERKLFAVNTTHATTAYHGFLAGAESIADALALPSVRAEVDAVVAANSGLLVDSHGFDREELAAYIARVIKRFEDPDLPDTCIRIGRQPLRKISRTERFIAPAARIAESGGDPAALVRAYGAALRFDVLDDAQSVELQSLLASEAPATFVTRVTGIEASHPLFVALLAETASVEPSLV</sequence>
<dbReference type="SUPFAM" id="SSF51735">
    <property type="entry name" value="NAD(P)-binding Rossmann-fold domains"/>
    <property type="match status" value="1"/>
</dbReference>
<name>A0A2S3Z9Y9_9MICO</name>
<dbReference type="InterPro" id="IPR023028">
    <property type="entry name" value="Mannitol_1_phos_5_DH"/>
</dbReference>
<dbReference type="Gene3D" id="1.10.1040.10">
    <property type="entry name" value="N-(1-d-carboxylethyl)-l-norvaline Dehydrogenase, domain 2"/>
    <property type="match status" value="1"/>
</dbReference>
<evidence type="ECO:0000256" key="3">
    <source>
        <dbReference type="ARBA" id="ARBA00016219"/>
    </source>
</evidence>
<dbReference type="Gene3D" id="3.40.50.720">
    <property type="entry name" value="NAD(P)-binding Rossmann-like Domain"/>
    <property type="match status" value="1"/>
</dbReference>
<dbReference type="AlphaFoldDB" id="A0A2S3Z9Y9"/>
<gene>
    <name evidence="7" type="primary">mtlD</name>
    <name evidence="10" type="ORF">C3B61_15465</name>
</gene>
<accession>A0A2S3Z9Y9</accession>
<dbReference type="Proteomes" id="UP000237340">
    <property type="component" value="Unassembled WGS sequence"/>
</dbReference>
<feature type="domain" description="Mannitol dehydrogenase C-terminal" evidence="9">
    <location>
        <begin position="199"/>
        <end position="340"/>
    </location>
</feature>
<protein>
    <recommendedName>
        <fullName evidence="3 7">Mannitol-1-phosphate 5-dehydrogenase</fullName>
        <ecNumber evidence="2 7">1.1.1.17</ecNumber>
    </recommendedName>
</protein>
<evidence type="ECO:0000256" key="6">
    <source>
        <dbReference type="ARBA" id="ARBA00048615"/>
    </source>
</evidence>
<evidence type="ECO:0000256" key="1">
    <source>
        <dbReference type="ARBA" id="ARBA00006541"/>
    </source>
</evidence>
<dbReference type="NCBIfam" id="NF002652">
    <property type="entry name" value="PRK02318.2-5"/>
    <property type="match status" value="1"/>
</dbReference>
<organism evidence="10 11">
    <name type="scientific">Cryobacterium zongtaii</name>
    <dbReference type="NCBI Taxonomy" id="1259217"/>
    <lineage>
        <taxon>Bacteria</taxon>
        <taxon>Bacillati</taxon>
        <taxon>Actinomycetota</taxon>
        <taxon>Actinomycetes</taxon>
        <taxon>Micrococcales</taxon>
        <taxon>Microbacteriaceae</taxon>
        <taxon>Cryobacterium</taxon>
    </lineage>
</organism>
<feature type="domain" description="Mannitol dehydrogenase N-terminal" evidence="8">
    <location>
        <begin position="1"/>
        <end position="191"/>
    </location>
</feature>
<feature type="binding site" evidence="7">
    <location>
        <begin position="3"/>
        <end position="14"/>
    </location>
    <ligand>
        <name>NAD(+)</name>
        <dbReference type="ChEBI" id="CHEBI:57540"/>
    </ligand>
</feature>
<evidence type="ECO:0000256" key="7">
    <source>
        <dbReference type="HAMAP-Rule" id="MF_00196"/>
    </source>
</evidence>
<evidence type="ECO:0000256" key="4">
    <source>
        <dbReference type="ARBA" id="ARBA00023002"/>
    </source>
</evidence>
<dbReference type="GO" id="GO:0019592">
    <property type="term" value="P:mannitol catabolic process"/>
    <property type="evidence" value="ECO:0007669"/>
    <property type="project" value="TreeGrafter"/>
</dbReference>
<keyword evidence="5 7" id="KW-0520">NAD</keyword>
<dbReference type="GO" id="GO:0005829">
    <property type="term" value="C:cytosol"/>
    <property type="evidence" value="ECO:0007669"/>
    <property type="project" value="TreeGrafter"/>
</dbReference>